<dbReference type="Gene3D" id="1.10.510.10">
    <property type="entry name" value="Transferase(Phosphotransferase) domain 1"/>
    <property type="match status" value="1"/>
</dbReference>
<evidence type="ECO:0000256" key="14">
    <source>
        <dbReference type="SAM" id="SignalP"/>
    </source>
</evidence>
<feature type="signal peptide" evidence="14">
    <location>
        <begin position="1"/>
        <end position="23"/>
    </location>
</feature>
<feature type="chain" id="PRO_5046183325" description="Protein kinase domain-containing protein" evidence="14">
    <location>
        <begin position="24"/>
        <end position="1025"/>
    </location>
</feature>
<evidence type="ECO:0000256" key="3">
    <source>
        <dbReference type="ARBA" id="ARBA00022614"/>
    </source>
</evidence>
<dbReference type="InterPro" id="IPR050647">
    <property type="entry name" value="Plant_LRR-RLKs"/>
</dbReference>
<dbReference type="InterPro" id="IPR013210">
    <property type="entry name" value="LRR_N_plant-typ"/>
</dbReference>
<evidence type="ECO:0000256" key="1">
    <source>
        <dbReference type="ARBA" id="ARBA00004370"/>
    </source>
</evidence>
<sequence length="1025" mass="112201">MVAGGSVIMSLFIHAILLSYLICQSNHGFTAIAASSLGGNETDRTALLAFKDKITDDPLHVMSSWNNSVHFCDWFGVTCGRRHWRVTVLDLQEKKLVGSLSPLLGNLSFLKTLSLLNNGFSGQIPQELGNLFRLRVLSLENNSFTGEIPSNISHCTNVVYLGLGGNKLVGSIPKELESLFKLQQLVIPENNLTGGVPPFLGNLSSLEIVRAAGNKFGGTIPDSLGRLVKLRVLALGLNMLSGTIPSSIYNLSSIKIFSVPLNLLQGSLPSDLGFTLPNLQRLNLFNNKFNGPIPASLSNAQELSAIMIGKNYFEGKVPQLGRLVNLYWLGISENNLGSGIADFNGLSFLSYLTNCTNLRRLGLNDNNFGGMLPNSIANLSNQLVFMTLERNRIFGNIPDGLTNLFNLEMLSMGSNELTGTIPDKIGKLRKLQFLNLSGNKLTGNIPSSLGNLTMIGDLYLGQNPLIGNIPLRLSECRRLSKLYIYQTNISGLIPNEIFNSLPSLTFLDLSYNNLNGSLPSEFTTLKNLVTFDVSNNMISGNIPSSLSSCTSLVSLLMEGNFFQGTVPSLMSLRGLEDLDLSRNNLSGPIPRYLESFMFLRNLNLSFNNFEGEVPNNGVFKNASEISLAGNHLLCGGIPELELPTCSTKKQSFPVVLKVVIPVSCGLSAIALLLCFLTFRLRKANKELPIGPSSNEDSPQRVSYRSILKATDGFSSSNLIGSGSFGCVYKAKFDQEESPVAVKVLNLQRQGAFKSFIAECEALRNIRHRNLVKILTACSSVDFQGNDFKALVYDFMVNGSLEQWLHPANGITADETCIETRNLTILQRINIAIDVAYALNYLHHGCHKPIVHCDVKPSNILLDSSMIAHVGDFGLVRFLGEDSERSSLVVKGSIGYAAPEYGLGSQVSEFGDLYSYGILLLEMFTGKRPTDNMFEDGIDLHNYVRMALTNRVMEIVDPQIFGGEKEEAFAQYIQESIASILSIGLACSMYSPSERMGISEAVTKLQKIRDGLSLDLGRLKKNQNYR</sequence>
<name>A0ABQ9L8S2_HEVBR</name>
<keyword evidence="6" id="KW-0677">Repeat</keyword>
<dbReference type="EMBL" id="JARPOI010000014">
    <property type="protein sequence ID" value="KAJ9159856.1"/>
    <property type="molecule type" value="Genomic_DNA"/>
</dbReference>
<evidence type="ECO:0000256" key="7">
    <source>
        <dbReference type="ARBA" id="ARBA00022741"/>
    </source>
</evidence>
<keyword evidence="17" id="KW-1185">Reference proteome</keyword>
<dbReference type="Gene3D" id="3.80.10.10">
    <property type="entry name" value="Ribonuclease Inhibitor"/>
    <property type="match status" value="2"/>
</dbReference>
<keyword evidence="7 13" id="KW-0547">Nucleotide-binding</keyword>
<dbReference type="InterPro" id="IPR001611">
    <property type="entry name" value="Leu-rich_rpt"/>
</dbReference>
<dbReference type="PROSITE" id="PS00107">
    <property type="entry name" value="PROTEIN_KINASE_ATP"/>
    <property type="match status" value="1"/>
</dbReference>
<organism evidence="16 17">
    <name type="scientific">Hevea brasiliensis</name>
    <name type="common">Para rubber tree</name>
    <name type="synonym">Siphonia brasiliensis</name>
    <dbReference type="NCBI Taxonomy" id="3981"/>
    <lineage>
        <taxon>Eukaryota</taxon>
        <taxon>Viridiplantae</taxon>
        <taxon>Streptophyta</taxon>
        <taxon>Embryophyta</taxon>
        <taxon>Tracheophyta</taxon>
        <taxon>Spermatophyta</taxon>
        <taxon>Magnoliopsida</taxon>
        <taxon>eudicotyledons</taxon>
        <taxon>Gunneridae</taxon>
        <taxon>Pentapetalae</taxon>
        <taxon>rosids</taxon>
        <taxon>fabids</taxon>
        <taxon>Malpighiales</taxon>
        <taxon>Euphorbiaceae</taxon>
        <taxon>Crotonoideae</taxon>
        <taxon>Micrandreae</taxon>
        <taxon>Hevea</taxon>
    </lineage>
</organism>
<keyword evidence="10" id="KW-1133">Transmembrane helix</keyword>
<comment type="caution">
    <text evidence="16">The sequence shown here is derived from an EMBL/GenBank/DDBJ whole genome shotgun (WGS) entry which is preliminary data.</text>
</comment>
<dbReference type="InterPro" id="IPR032675">
    <property type="entry name" value="LRR_dom_sf"/>
</dbReference>
<dbReference type="Pfam" id="PF13855">
    <property type="entry name" value="LRR_8"/>
    <property type="match status" value="2"/>
</dbReference>
<evidence type="ECO:0000256" key="6">
    <source>
        <dbReference type="ARBA" id="ARBA00022737"/>
    </source>
</evidence>
<evidence type="ECO:0000256" key="2">
    <source>
        <dbReference type="ARBA" id="ARBA00008684"/>
    </source>
</evidence>
<evidence type="ECO:0000259" key="15">
    <source>
        <dbReference type="PROSITE" id="PS50011"/>
    </source>
</evidence>
<evidence type="ECO:0000256" key="11">
    <source>
        <dbReference type="ARBA" id="ARBA00023136"/>
    </source>
</evidence>
<dbReference type="InterPro" id="IPR011009">
    <property type="entry name" value="Kinase-like_dom_sf"/>
</dbReference>
<comment type="subcellular location">
    <subcellularLocation>
        <location evidence="1">Membrane</location>
    </subcellularLocation>
</comment>
<accession>A0ABQ9L8S2</accession>
<evidence type="ECO:0000256" key="5">
    <source>
        <dbReference type="ARBA" id="ARBA00022692"/>
    </source>
</evidence>
<dbReference type="Gene3D" id="3.30.200.20">
    <property type="entry name" value="Phosphorylase Kinase, domain 1"/>
    <property type="match status" value="1"/>
</dbReference>
<keyword evidence="8" id="KW-0418">Kinase</keyword>
<dbReference type="InterPro" id="IPR003591">
    <property type="entry name" value="Leu-rich_rpt_typical-subtyp"/>
</dbReference>
<dbReference type="PROSITE" id="PS00108">
    <property type="entry name" value="PROTEIN_KINASE_ST"/>
    <property type="match status" value="1"/>
</dbReference>
<keyword evidence="3" id="KW-0433">Leucine-rich repeat</keyword>
<evidence type="ECO:0000313" key="17">
    <source>
        <dbReference type="Proteomes" id="UP001174677"/>
    </source>
</evidence>
<evidence type="ECO:0000256" key="8">
    <source>
        <dbReference type="ARBA" id="ARBA00022777"/>
    </source>
</evidence>
<feature type="domain" description="Protein kinase" evidence="15">
    <location>
        <begin position="713"/>
        <end position="1007"/>
    </location>
</feature>
<evidence type="ECO:0000256" key="4">
    <source>
        <dbReference type="ARBA" id="ARBA00022679"/>
    </source>
</evidence>
<proteinExistence type="inferred from homology"/>
<dbReference type="InterPro" id="IPR017441">
    <property type="entry name" value="Protein_kinase_ATP_BS"/>
</dbReference>
<dbReference type="SUPFAM" id="SSF52058">
    <property type="entry name" value="L domain-like"/>
    <property type="match status" value="2"/>
</dbReference>
<keyword evidence="11" id="KW-0472">Membrane</keyword>
<evidence type="ECO:0000313" key="16">
    <source>
        <dbReference type="EMBL" id="KAJ9159856.1"/>
    </source>
</evidence>
<dbReference type="Proteomes" id="UP001174677">
    <property type="component" value="Chromosome 14"/>
</dbReference>
<dbReference type="PANTHER" id="PTHR48056">
    <property type="entry name" value="LRR RECEPTOR-LIKE SERINE/THREONINE-PROTEIN KINASE-RELATED"/>
    <property type="match status" value="1"/>
</dbReference>
<dbReference type="PROSITE" id="PS51450">
    <property type="entry name" value="LRR"/>
    <property type="match status" value="1"/>
</dbReference>
<keyword evidence="14" id="KW-0732">Signal</keyword>
<dbReference type="SMART" id="SM00369">
    <property type="entry name" value="LRR_TYP"/>
    <property type="match status" value="7"/>
</dbReference>
<keyword evidence="9 13" id="KW-0067">ATP-binding</keyword>
<keyword evidence="12" id="KW-0325">Glycoprotein</keyword>
<gene>
    <name evidence="16" type="ORF">P3X46_025317</name>
</gene>
<dbReference type="InterPro" id="IPR000719">
    <property type="entry name" value="Prot_kinase_dom"/>
</dbReference>
<evidence type="ECO:0000256" key="10">
    <source>
        <dbReference type="ARBA" id="ARBA00022989"/>
    </source>
</evidence>
<reference evidence="16" key="1">
    <citation type="journal article" date="2023" name="Plant Biotechnol. J.">
        <title>Chromosome-level wild Hevea brasiliensis genome provides new tools for genomic-assisted breeding and valuable loci to elevate rubber yield.</title>
        <authorList>
            <person name="Cheng H."/>
            <person name="Song X."/>
            <person name="Hu Y."/>
            <person name="Wu T."/>
            <person name="Yang Q."/>
            <person name="An Z."/>
            <person name="Feng S."/>
            <person name="Deng Z."/>
            <person name="Wu W."/>
            <person name="Zeng X."/>
            <person name="Tu M."/>
            <person name="Wang X."/>
            <person name="Huang H."/>
        </authorList>
    </citation>
    <scope>NUCLEOTIDE SEQUENCE</scope>
    <source>
        <strain evidence="16">MT/VB/25A 57/8</strain>
    </source>
</reference>
<dbReference type="PROSITE" id="PS50011">
    <property type="entry name" value="PROTEIN_KINASE_DOM"/>
    <property type="match status" value="1"/>
</dbReference>
<feature type="binding site" evidence="13">
    <location>
        <position position="742"/>
    </location>
    <ligand>
        <name>ATP</name>
        <dbReference type="ChEBI" id="CHEBI:30616"/>
    </ligand>
</feature>
<keyword evidence="5" id="KW-0812">Transmembrane</keyword>
<dbReference type="Pfam" id="PF00560">
    <property type="entry name" value="LRR_1"/>
    <property type="match status" value="5"/>
</dbReference>
<evidence type="ECO:0000256" key="13">
    <source>
        <dbReference type="PROSITE-ProRule" id="PRU10141"/>
    </source>
</evidence>
<protein>
    <recommendedName>
        <fullName evidence="15">Protein kinase domain-containing protein</fullName>
    </recommendedName>
</protein>
<dbReference type="SUPFAM" id="SSF56112">
    <property type="entry name" value="Protein kinase-like (PK-like)"/>
    <property type="match status" value="1"/>
</dbReference>
<dbReference type="PANTHER" id="PTHR48056:SF89">
    <property type="entry name" value="OS06G0585982 PROTEIN"/>
    <property type="match status" value="1"/>
</dbReference>
<keyword evidence="4" id="KW-0808">Transferase</keyword>
<evidence type="ECO:0000256" key="9">
    <source>
        <dbReference type="ARBA" id="ARBA00022840"/>
    </source>
</evidence>
<evidence type="ECO:0000256" key="12">
    <source>
        <dbReference type="ARBA" id="ARBA00023180"/>
    </source>
</evidence>
<dbReference type="SMART" id="SM00220">
    <property type="entry name" value="S_TKc"/>
    <property type="match status" value="1"/>
</dbReference>
<comment type="similarity">
    <text evidence="2">Belongs to the protein kinase superfamily. Ser/Thr protein kinase family.</text>
</comment>
<dbReference type="InterPro" id="IPR008271">
    <property type="entry name" value="Ser/Thr_kinase_AS"/>
</dbReference>
<dbReference type="Pfam" id="PF00069">
    <property type="entry name" value="Pkinase"/>
    <property type="match status" value="1"/>
</dbReference>
<dbReference type="Pfam" id="PF08263">
    <property type="entry name" value="LRRNT_2"/>
    <property type="match status" value="1"/>
</dbReference>
<dbReference type="PRINTS" id="PR00019">
    <property type="entry name" value="LEURICHRPT"/>
</dbReference>